<dbReference type="Proteomes" id="UP001175000">
    <property type="component" value="Unassembled WGS sequence"/>
</dbReference>
<accession>A0AA40C703</accession>
<feature type="domain" description="BTB" evidence="1">
    <location>
        <begin position="5"/>
        <end position="75"/>
    </location>
</feature>
<dbReference type="InterPro" id="IPR000210">
    <property type="entry name" value="BTB/POZ_dom"/>
</dbReference>
<evidence type="ECO:0000259" key="1">
    <source>
        <dbReference type="PROSITE" id="PS50097"/>
    </source>
</evidence>
<proteinExistence type="predicted"/>
<reference evidence="2" key="1">
    <citation type="submission" date="2023-06" db="EMBL/GenBank/DDBJ databases">
        <title>Genome-scale phylogeny and comparative genomics of the fungal order Sordariales.</title>
        <authorList>
            <consortium name="Lawrence Berkeley National Laboratory"/>
            <person name="Hensen N."/>
            <person name="Bonometti L."/>
            <person name="Westerberg I."/>
            <person name="Brannstrom I.O."/>
            <person name="Guillou S."/>
            <person name="Cros-Aarteil S."/>
            <person name="Calhoun S."/>
            <person name="Haridas S."/>
            <person name="Kuo A."/>
            <person name="Mondo S."/>
            <person name="Pangilinan J."/>
            <person name="Riley R."/>
            <person name="Labutti K."/>
            <person name="Andreopoulos B."/>
            <person name="Lipzen A."/>
            <person name="Chen C."/>
            <person name="Yanf M."/>
            <person name="Daum C."/>
            <person name="Ng V."/>
            <person name="Clum A."/>
            <person name="Steindorff A."/>
            <person name="Ohm R."/>
            <person name="Martin F."/>
            <person name="Silar P."/>
            <person name="Natvig D."/>
            <person name="Lalanne C."/>
            <person name="Gautier V."/>
            <person name="Ament-Velasquez S.L."/>
            <person name="Kruys A."/>
            <person name="Hutchinson M.I."/>
            <person name="Powell A.J."/>
            <person name="Barry K."/>
            <person name="Miller A.N."/>
            <person name="Grigoriev I.V."/>
            <person name="Debuchy R."/>
            <person name="Gladieux P."/>
            <person name="Thoren M.H."/>
            <person name="Johannesson H."/>
        </authorList>
    </citation>
    <scope>NUCLEOTIDE SEQUENCE</scope>
    <source>
        <strain evidence="2">CBS 606.72</strain>
    </source>
</reference>
<organism evidence="2 3">
    <name type="scientific">Immersiella caudata</name>
    <dbReference type="NCBI Taxonomy" id="314043"/>
    <lineage>
        <taxon>Eukaryota</taxon>
        <taxon>Fungi</taxon>
        <taxon>Dikarya</taxon>
        <taxon>Ascomycota</taxon>
        <taxon>Pezizomycotina</taxon>
        <taxon>Sordariomycetes</taxon>
        <taxon>Sordariomycetidae</taxon>
        <taxon>Sordariales</taxon>
        <taxon>Lasiosphaeriaceae</taxon>
        <taxon>Immersiella</taxon>
    </lineage>
</organism>
<dbReference type="AlphaFoldDB" id="A0AA40C703"/>
<comment type="caution">
    <text evidence="2">The sequence shown here is derived from an EMBL/GenBank/DDBJ whole genome shotgun (WGS) entry which is preliminary data.</text>
</comment>
<dbReference type="PROSITE" id="PS50097">
    <property type="entry name" value="BTB"/>
    <property type="match status" value="1"/>
</dbReference>
<protein>
    <recommendedName>
        <fullName evidence="1">BTB domain-containing protein</fullName>
    </recommendedName>
</protein>
<gene>
    <name evidence="2" type="ORF">B0T14DRAFT_580174</name>
</gene>
<name>A0AA40C703_9PEZI</name>
<dbReference type="EMBL" id="JAULSU010000002">
    <property type="protein sequence ID" value="KAK0627891.1"/>
    <property type="molecule type" value="Genomic_DNA"/>
</dbReference>
<dbReference type="SUPFAM" id="SSF54695">
    <property type="entry name" value="POZ domain"/>
    <property type="match status" value="1"/>
</dbReference>
<dbReference type="InterPro" id="IPR011333">
    <property type="entry name" value="SKP1/BTB/POZ_sf"/>
</dbReference>
<dbReference type="PANTHER" id="PTHR47843:SF2">
    <property type="entry name" value="BTB DOMAIN-CONTAINING PROTEIN"/>
    <property type="match status" value="1"/>
</dbReference>
<sequence length="227" mass="26066">MASSKPFRFTIGPQKREFTMPSALVAAQSPAFQRLVNNRSFKEAQDQHSQLEHVDEKIFIRFIEFTYTGKYANINEDLRMAKIYGSTPMTPLKMSRQSRERFRPRMPCSSHWGRSLQKNSVLDHARVFVFADYWGVTRLAGLSLRLLGEELKVAAPERPMAREHIIDLVEYCFADARPPMLVILVTQYAAFKLPDLWMSGEFQDILRNSSDLSLGLVSSIVQARFSN</sequence>
<dbReference type="Gene3D" id="3.30.710.10">
    <property type="entry name" value="Potassium Channel Kv1.1, Chain A"/>
    <property type="match status" value="1"/>
</dbReference>
<keyword evidence="3" id="KW-1185">Reference proteome</keyword>
<evidence type="ECO:0000313" key="2">
    <source>
        <dbReference type="EMBL" id="KAK0627891.1"/>
    </source>
</evidence>
<dbReference type="Pfam" id="PF00651">
    <property type="entry name" value="BTB"/>
    <property type="match status" value="1"/>
</dbReference>
<evidence type="ECO:0000313" key="3">
    <source>
        <dbReference type="Proteomes" id="UP001175000"/>
    </source>
</evidence>
<dbReference type="PANTHER" id="PTHR47843">
    <property type="entry name" value="BTB DOMAIN-CONTAINING PROTEIN-RELATED"/>
    <property type="match status" value="1"/>
</dbReference>